<keyword evidence="3 5" id="KW-0238">DNA-binding</keyword>
<accession>A0A5E7WDZ1</accession>
<dbReference type="AlphaFoldDB" id="A0A5E7WDZ1"/>
<dbReference type="EMBL" id="CABVJH010000005">
    <property type="protein sequence ID" value="VVQ33084.1"/>
    <property type="molecule type" value="Genomic_DNA"/>
</dbReference>
<dbReference type="InterPro" id="IPR013762">
    <property type="entry name" value="Integrase-like_cat_sf"/>
</dbReference>
<dbReference type="Gene3D" id="1.10.443.10">
    <property type="entry name" value="Intergrase catalytic core"/>
    <property type="match status" value="1"/>
</dbReference>
<dbReference type="InterPro" id="IPR044068">
    <property type="entry name" value="CB"/>
</dbReference>
<reference evidence="8 9" key="1">
    <citation type="submission" date="2019-09" db="EMBL/GenBank/DDBJ databases">
        <authorList>
            <person name="Chandra G."/>
            <person name="Truman W A."/>
        </authorList>
    </citation>
    <scope>NUCLEOTIDE SEQUENCE [LARGE SCALE GENOMIC DNA]</scope>
    <source>
        <strain evidence="8">PS943</strain>
    </source>
</reference>
<keyword evidence="4" id="KW-0233">DNA recombination</keyword>
<dbReference type="PANTHER" id="PTHR30629:SF6">
    <property type="entry name" value="PROPHAGE INTEGRASE INTA-RELATED"/>
    <property type="match status" value="1"/>
</dbReference>
<dbReference type="InterPro" id="IPR050808">
    <property type="entry name" value="Phage_Integrase"/>
</dbReference>
<dbReference type="InterPro" id="IPR010998">
    <property type="entry name" value="Integrase_recombinase_N"/>
</dbReference>
<evidence type="ECO:0000259" key="7">
    <source>
        <dbReference type="PROSITE" id="PS51900"/>
    </source>
</evidence>
<evidence type="ECO:0000313" key="9">
    <source>
        <dbReference type="Proteomes" id="UP000325645"/>
    </source>
</evidence>
<feature type="domain" description="Core-binding (CB)" evidence="7">
    <location>
        <begin position="128"/>
        <end position="208"/>
    </location>
</feature>
<dbReference type="PROSITE" id="PS51900">
    <property type="entry name" value="CB"/>
    <property type="match status" value="1"/>
</dbReference>
<evidence type="ECO:0000256" key="3">
    <source>
        <dbReference type="ARBA" id="ARBA00023125"/>
    </source>
</evidence>
<dbReference type="GO" id="GO:0003677">
    <property type="term" value="F:DNA binding"/>
    <property type="evidence" value="ECO:0007669"/>
    <property type="project" value="UniProtKB-UniRule"/>
</dbReference>
<gene>
    <name evidence="8" type="primary">xerC_4</name>
    <name evidence="8" type="ORF">PS943_03163</name>
</gene>
<proteinExistence type="inferred from homology"/>
<evidence type="ECO:0000313" key="8">
    <source>
        <dbReference type="EMBL" id="VVQ33084.1"/>
    </source>
</evidence>
<dbReference type="RefSeq" id="WP_191623575.1">
    <property type="nucleotide sequence ID" value="NZ_CABVJH010000005.1"/>
</dbReference>
<dbReference type="PROSITE" id="PS51898">
    <property type="entry name" value="TYR_RECOMBINASE"/>
    <property type="match status" value="1"/>
</dbReference>
<dbReference type="InterPro" id="IPR011010">
    <property type="entry name" value="DNA_brk_join_enz"/>
</dbReference>
<keyword evidence="2" id="KW-0229">DNA integration</keyword>
<sequence>MQNSKDLRAALAGFHLDNPQADWESIRSAIREFAREALQADHSNDPMQSYGMVYDDLKGHLIGHAMTSPMTPVQARGVEAAIAAINGAQKRLNGDLGALNEILEDGPSCGTSTPLSSSLSVLPTADALTFEGLSTIYIKEHKANIADSTLKSLGYSLKALNEALAGVDLTNHTRADMQALKATLDASRSPSTVNKLLTTVVTILDWSVNNGLLERHYAKGLKHRKGASSQRKAFSKSQVQTIMGKAVEDTSEASLLIQLAVLTGARLNELTTLVKGDFKILNGVMMVDINKDQAFKSLKNDHSVRMVPLVGALGFNLESFLKRVENLSGDDDQLFKGSRAHLANTANALLRGFHGEVDKDLVFHSLRHSLASSLKSSGARLEVAQAILGHSSGSITWDLYGRCGTLSVVEMAEALRKALLKSGLEHLEQVPGDSSDQCEAS</sequence>
<dbReference type="GO" id="GO:0015074">
    <property type="term" value="P:DNA integration"/>
    <property type="evidence" value="ECO:0007669"/>
    <property type="project" value="UniProtKB-KW"/>
</dbReference>
<dbReference type="PANTHER" id="PTHR30629">
    <property type="entry name" value="PROPHAGE INTEGRASE"/>
    <property type="match status" value="1"/>
</dbReference>
<dbReference type="Proteomes" id="UP000325645">
    <property type="component" value="Unassembled WGS sequence"/>
</dbReference>
<dbReference type="InterPro" id="IPR002104">
    <property type="entry name" value="Integrase_catalytic"/>
</dbReference>
<evidence type="ECO:0000256" key="4">
    <source>
        <dbReference type="ARBA" id="ARBA00023172"/>
    </source>
</evidence>
<protein>
    <submittedName>
        <fullName evidence="8">Tyrosine recombinase XerC</fullName>
    </submittedName>
</protein>
<name>A0A5E7WDZ1_PSEFL</name>
<dbReference type="Gene3D" id="1.10.150.130">
    <property type="match status" value="1"/>
</dbReference>
<feature type="domain" description="Tyr recombinase" evidence="6">
    <location>
        <begin position="229"/>
        <end position="416"/>
    </location>
</feature>
<comment type="similarity">
    <text evidence="1">Belongs to the 'phage' integrase family.</text>
</comment>
<evidence type="ECO:0000256" key="5">
    <source>
        <dbReference type="PROSITE-ProRule" id="PRU01248"/>
    </source>
</evidence>
<evidence type="ECO:0000256" key="2">
    <source>
        <dbReference type="ARBA" id="ARBA00022908"/>
    </source>
</evidence>
<dbReference type="SUPFAM" id="SSF56349">
    <property type="entry name" value="DNA breaking-rejoining enzymes"/>
    <property type="match status" value="1"/>
</dbReference>
<dbReference type="GO" id="GO:0006310">
    <property type="term" value="P:DNA recombination"/>
    <property type="evidence" value="ECO:0007669"/>
    <property type="project" value="UniProtKB-KW"/>
</dbReference>
<organism evidence="8 9">
    <name type="scientific">Pseudomonas fluorescens</name>
    <dbReference type="NCBI Taxonomy" id="294"/>
    <lineage>
        <taxon>Bacteria</taxon>
        <taxon>Pseudomonadati</taxon>
        <taxon>Pseudomonadota</taxon>
        <taxon>Gammaproteobacteria</taxon>
        <taxon>Pseudomonadales</taxon>
        <taxon>Pseudomonadaceae</taxon>
        <taxon>Pseudomonas</taxon>
    </lineage>
</organism>
<dbReference type="Pfam" id="PF00589">
    <property type="entry name" value="Phage_integrase"/>
    <property type="match status" value="1"/>
</dbReference>
<evidence type="ECO:0000259" key="6">
    <source>
        <dbReference type="PROSITE" id="PS51898"/>
    </source>
</evidence>
<evidence type="ECO:0000256" key="1">
    <source>
        <dbReference type="ARBA" id="ARBA00008857"/>
    </source>
</evidence>